<keyword evidence="1" id="KW-0285">Flavoprotein</keyword>
<dbReference type="Gene3D" id="1.20.140.10">
    <property type="entry name" value="Butyryl-CoA Dehydrogenase, subunit A, domain 3"/>
    <property type="match status" value="1"/>
</dbReference>
<protein>
    <submittedName>
        <fullName evidence="7">4-hydroxyphenylacetate 3-monooxygenase oxygenase component</fullName>
    </submittedName>
</protein>
<keyword evidence="7" id="KW-0503">Monooxygenase</keyword>
<evidence type="ECO:0000256" key="3">
    <source>
        <dbReference type="ARBA" id="ARBA00023002"/>
    </source>
</evidence>
<dbReference type="PANTHER" id="PTHR36117">
    <property type="entry name" value="4-HYDROXYPHENYLACETATE 3-MONOOXYGENASE-RELATED"/>
    <property type="match status" value="1"/>
</dbReference>
<dbReference type="PIRSF" id="PIRSF500125">
    <property type="entry name" value="4_HPA_large"/>
    <property type="match status" value="1"/>
</dbReference>
<accession>A0A1M5SCK1</accession>
<dbReference type="InterPro" id="IPR046373">
    <property type="entry name" value="Acyl-CoA_Oxase/DH_mid-dom_sf"/>
</dbReference>
<dbReference type="InterPro" id="IPR036250">
    <property type="entry name" value="AcylCo_DH-like_C"/>
</dbReference>
<feature type="domain" description="HpaB/PvcC/4-BUDH C-terminal" evidence="5">
    <location>
        <begin position="305"/>
        <end position="505"/>
    </location>
</feature>
<keyword evidence="3" id="KW-0560">Oxidoreductase</keyword>
<sequence length="537" mass="60089">MESIVSQPARTAGVMPDAPPTIRAGAAGKVGACTGAQYLQSLNDGREVWINGQRVKDVANHPAFRNSARMIARLYDSLHDPKKVELLTIPIDNGSGMRTHRFFQAPRSIPEQVAARDAIVEWARMTYGWMGRTPDYKAAWFGTLGLHKNVYQDYQANADRWYDIVRERVPYFGHAIVHPPVDRQLPNEQSDVFVRVDEETDGGIVVSGAKVVATGAPLTQYIYVGFYGNVIHKEKRFSPVFIVPPNAPGVKLICRSSYEFNSGVTGRPFDAPLSGRFDENDTILILDKVFVPWEDVLMYGVENSNRFAAQVGHDGRNLMHGCARLAVKMDFFCGMLLKAVEITGTKDFRGVQASVGEAIALRHLIWSLSDAMVHSGERWCGQYVKPNYEACLAYRNLAADAYSRMRNLISKTVASGLIYLPSSGADFEQPELKPYLDKYVRGSNGIEAIDRVKLLKLLWDSVGSEFASRHELYEINYAGNYEQGQLDAFKDAHDSGLSSRMKSFVEQCLDEYDHKGWTVPDLVNPSDINLFWPKGRD</sequence>
<dbReference type="InterPro" id="IPR004925">
    <property type="entry name" value="HpaB/PvcC/4-BUDH"/>
</dbReference>
<feature type="binding site" evidence="4">
    <location>
        <position position="214"/>
    </location>
    <ligand>
        <name>FAD</name>
        <dbReference type="ChEBI" id="CHEBI:57692"/>
    </ligand>
</feature>
<dbReference type="Proteomes" id="UP000190675">
    <property type="component" value="Chromosome I"/>
</dbReference>
<dbReference type="SUPFAM" id="SSF56645">
    <property type="entry name" value="Acyl-CoA dehydrogenase NM domain-like"/>
    <property type="match status" value="1"/>
</dbReference>
<dbReference type="EMBL" id="LT670818">
    <property type="protein sequence ID" value="SHH36307.1"/>
    <property type="molecule type" value="Genomic_DNA"/>
</dbReference>
<dbReference type="Gene3D" id="1.10.3140.10">
    <property type="entry name" value="4-hydroxybutyryl-coa dehydratase, domain 1"/>
    <property type="match status" value="1"/>
</dbReference>
<dbReference type="Pfam" id="PF03241">
    <property type="entry name" value="HpaB"/>
    <property type="match status" value="1"/>
</dbReference>
<dbReference type="InterPro" id="IPR024677">
    <property type="entry name" value="HpaB/PvcC"/>
</dbReference>
<organism evidence="7 8">
    <name type="scientific">Bradyrhizobium erythrophlei</name>
    <dbReference type="NCBI Taxonomy" id="1437360"/>
    <lineage>
        <taxon>Bacteria</taxon>
        <taxon>Pseudomonadati</taxon>
        <taxon>Pseudomonadota</taxon>
        <taxon>Alphaproteobacteria</taxon>
        <taxon>Hyphomicrobiales</taxon>
        <taxon>Nitrobacteraceae</taxon>
        <taxon>Bradyrhizobium</taxon>
    </lineage>
</organism>
<evidence type="ECO:0000256" key="2">
    <source>
        <dbReference type="ARBA" id="ARBA00022827"/>
    </source>
</evidence>
<feature type="domain" description="HpaB/PvcC/4-BUDH N-terminal" evidence="6">
    <location>
        <begin position="34"/>
        <end position="298"/>
    </location>
</feature>
<reference evidence="7 8" key="1">
    <citation type="submission" date="2016-11" db="EMBL/GenBank/DDBJ databases">
        <authorList>
            <person name="Jaros S."/>
            <person name="Januszkiewicz K."/>
            <person name="Wedrychowicz H."/>
        </authorList>
    </citation>
    <scope>NUCLEOTIDE SEQUENCE [LARGE SCALE GENOMIC DNA]</scope>
    <source>
        <strain evidence="7 8">GAS242</strain>
    </source>
</reference>
<gene>
    <name evidence="7" type="ORF">SAMN05444169_7067</name>
</gene>
<dbReference type="OrthoDB" id="7233724at2"/>
<dbReference type="InterPro" id="IPR009100">
    <property type="entry name" value="AcylCoA_DH/oxidase_NM_dom_sf"/>
</dbReference>
<dbReference type="Pfam" id="PF11794">
    <property type="entry name" value="HpaB_N"/>
    <property type="match status" value="1"/>
</dbReference>
<evidence type="ECO:0000259" key="6">
    <source>
        <dbReference type="Pfam" id="PF11794"/>
    </source>
</evidence>
<keyword evidence="2 4" id="KW-0274">FAD</keyword>
<proteinExistence type="predicted"/>
<dbReference type="InterPro" id="IPR024674">
    <property type="entry name" value="HpaB/PvcC/4-BUDH_N"/>
</dbReference>
<dbReference type="GO" id="GO:0004497">
    <property type="term" value="F:monooxygenase activity"/>
    <property type="evidence" value="ECO:0007669"/>
    <property type="project" value="UniProtKB-KW"/>
</dbReference>
<feature type="binding site" evidence="4">
    <location>
        <begin position="174"/>
        <end position="176"/>
    </location>
    <ligand>
        <name>FAD</name>
        <dbReference type="ChEBI" id="CHEBI:57692"/>
    </ligand>
</feature>
<dbReference type="Gene3D" id="2.40.110.10">
    <property type="entry name" value="Butyryl-CoA Dehydrogenase, subunit A, domain 2"/>
    <property type="match status" value="1"/>
</dbReference>
<dbReference type="AlphaFoldDB" id="A0A1M5SCK1"/>
<dbReference type="PIRSF" id="PIRSF000331">
    <property type="entry name" value="HpaA_HpaB"/>
    <property type="match status" value="1"/>
</dbReference>
<evidence type="ECO:0000313" key="7">
    <source>
        <dbReference type="EMBL" id="SHH36307.1"/>
    </source>
</evidence>
<dbReference type="PANTHER" id="PTHR36117:SF3">
    <property type="entry name" value="4-HYDROXYPHENYLACETATE 3-MONOOXYGENASE-RELATED"/>
    <property type="match status" value="1"/>
</dbReference>
<name>A0A1M5SCK1_9BRAD</name>
<evidence type="ECO:0000313" key="8">
    <source>
        <dbReference type="Proteomes" id="UP000190675"/>
    </source>
</evidence>
<evidence type="ECO:0000256" key="4">
    <source>
        <dbReference type="PIRSR" id="PIRSR000331-2"/>
    </source>
</evidence>
<evidence type="ECO:0000256" key="1">
    <source>
        <dbReference type="ARBA" id="ARBA00022630"/>
    </source>
</evidence>
<dbReference type="SUPFAM" id="SSF47203">
    <property type="entry name" value="Acyl-CoA dehydrogenase C-terminal domain-like"/>
    <property type="match status" value="1"/>
</dbReference>
<evidence type="ECO:0000259" key="5">
    <source>
        <dbReference type="Pfam" id="PF03241"/>
    </source>
</evidence>
<dbReference type="GO" id="GO:0016627">
    <property type="term" value="F:oxidoreductase activity, acting on the CH-CH group of donors"/>
    <property type="evidence" value="ECO:0007669"/>
    <property type="project" value="InterPro"/>
</dbReference>
<dbReference type="InterPro" id="IPR024719">
    <property type="entry name" value="HpaB/PvcC/4-BUDH_C"/>
</dbReference>